<organism evidence="2">
    <name type="scientific">Zea mays</name>
    <name type="common">Maize</name>
    <dbReference type="NCBI Taxonomy" id="4577"/>
    <lineage>
        <taxon>Eukaryota</taxon>
        <taxon>Viridiplantae</taxon>
        <taxon>Streptophyta</taxon>
        <taxon>Embryophyta</taxon>
        <taxon>Tracheophyta</taxon>
        <taxon>Spermatophyta</taxon>
        <taxon>Magnoliopsida</taxon>
        <taxon>Liliopsida</taxon>
        <taxon>Poales</taxon>
        <taxon>Poaceae</taxon>
        <taxon>PACMAD clade</taxon>
        <taxon>Panicoideae</taxon>
        <taxon>Andropogonodae</taxon>
        <taxon>Andropogoneae</taxon>
        <taxon>Tripsacinae</taxon>
        <taxon>Zea</taxon>
    </lineage>
</organism>
<reference evidence="2" key="1">
    <citation type="journal article" date="2018" name="Nat. Genet.">
        <title>Extensive intraspecific gene order and gene structural variations between Mo17 and other maize genomes.</title>
        <authorList>
            <person name="Sun S."/>
            <person name="Zhou Y."/>
            <person name="Chen J."/>
            <person name="Shi J."/>
            <person name="Zhao H."/>
            <person name="Zhao H."/>
            <person name="Song W."/>
            <person name="Zhang M."/>
            <person name="Cui Y."/>
            <person name="Dong X."/>
            <person name="Liu H."/>
            <person name="Ma X."/>
            <person name="Jiao Y."/>
            <person name="Wang B."/>
            <person name="Wei X."/>
            <person name="Stein J.C."/>
            <person name="Glaubitz J.C."/>
            <person name="Lu F."/>
            <person name="Yu G."/>
            <person name="Liang C."/>
            <person name="Fengler K."/>
            <person name="Li B."/>
            <person name="Rafalski A."/>
            <person name="Schnable P.S."/>
            <person name="Ware D.H."/>
            <person name="Buckler E.S."/>
            <person name="Lai J."/>
        </authorList>
    </citation>
    <scope>NUCLEOTIDE SEQUENCE [LARGE SCALE GENOMIC DNA]</scope>
    <source>
        <tissue evidence="2">Seedling</tissue>
    </source>
</reference>
<sequence>MARHFVERARREARHRPLARVSTTSQRGLRSEHESDNTRRREWRTNGRAAALPASRERELGALSLGGRRAPAHRGEAARLRRRRAHCGCCFVGKRGGAGAWSALLLLLSMGEKCRAQGTAGVLWHAGEEGRPAAAARGRMRRGVEEAGAEGEKSATAGQPWSREKGAPCAEERRTGVVAGKDSRGKGTMGVSSEIWAPSMEAATAALCSSSGMGGRRAGDAMGGAGRAPHSWKRELAATGRGGAEPPARWLLCVGGRRAAA</sequence>
<proteinExistence type="predicted"/>
<accession>A0A3L6F2V5</accession>
<feature type="compositionally biased region" description="Basic and acidic residues" evidence="1">
    <location>
        <begin position="162"/>
        <end position="185"/>
    </location>
</feature>
<dbReference type="EMBL" id="NCVQ01000005">
    <property type="protein sequence ID" value="PWZ27445.1"/>
    <property type="molecule type" value="Genomic_DNA"/>
</dbReference>
<dbReference type="ExpressionAtlas" id="A0A3L6F2V5">
    <property type="expression patterns" value="baseline and differential"/>
</dbReference>
<comment type="caution">
    <text evidence="2">The sequence shown here is derived from an EMBL/GenBank/DDBJ whole genome shotgun (WGS) entry which is preliminary data.</text>
</comment>
<feature type="compositionally biased region" description="Basic and acidic residues" evidence="1">
    <location>
        <begin position="29"/>
        <end position="45"/>
    </location>
</feature>
<evidence type="ECO:0000256" key="1">
    <source>
        <dbReference type="SAM" id="MobiDB-lite"/>
    </source>
</evidence>
<feature type="compositionally biased region" description="Basic and acidic residues" evidence="1">
    <location>
        <begin position="1"/>
        <end position="10"/>
    </location>
</feature>
<feature type="region of interest" description="Disordered" evidence="1">
    <location>
        <begin position="134"/>
        <end position="189"/>
    </location>
</feature>
<feature type="compositionally biased region" description="Basic and acidic residues" evidence="1">
    <location>
        <begin position="142"/>
        <end position="153"/>
    </location>
</feature>
<name>A0A3L6F2V5_MAIZE</name>
<evidence type="ECO:0000313" key="2">
    <source>
        <dbReference type="EMBL" id="PWZ27445.1"/>
    </source>
</evidence>
<feature type="region of interest" description="Disordered" evidence="1">
    <location>
        <begin position="1"/>
        <end position="51"/>
    </location>
</feature>
<gene>
    <name evidence="2" type="ORF">Zm00014a_017187</name>
</gene>
<dbReference type="Proteomes" id="UP000251960">
    <property type="component" value="Chromosome 4"/>
</dbReference>
<dbReference type="AlphaFoldDB" id="A0A3L6F2V5"/>
<protein>
    <submittedName>
        <fullName evidence="2">Uncharacterized protein</fullName>
    </submittedName>
</protein>